<comment type="function">
    <text evidence="9">Subunit b, of the mitochondrial membrane ATP synthase complex (F(1)F(0) ATP synthase or Complex V) that produces ATP from ADP in the presence of a proton gradient across the membrane which is generated by electron transport complexes of the respiratory chain. ATP synthase complex consist of a soluble F(1) head domain - the catalytic core - and a membrane F(1) domain - the membrane proton channel. These two domains are linked by a central stalk rotating inside the F(1) region and a stationary peripheral stalk. During catalysis, ATP synthesis in the catalytic domain of F(1) is coupled via a rotary mechanism of the central stalk subunits to proton translocation. In vivo, can only synthesize ATP although its ATP hydrolase activity can be activated artificially in vitro. Part of the complex F(0) domain. Part of the complex F(0) domain and the peripheric stalk, which acts as a stator to hold the catalytic alpha(3)beta(3) subcomplex and subunit a/ATP6 static relative to the rotary elements.</text>
</comment>
<accession>A0A026VZJ7</accession>
<dbReference type="EMBL" id="KK107650">
    <property type="protein sequence ID" value="EZA48299.1"/>
    <property type="molecule type" value="Genomic_DNA"/>
</dbReference>
<evidence type="ECO:0000256" key="4">
    <source>
        <dbReference type="ARBA" id="ARBA00022781"/>
    </source>
</evidence>
<evidence type="ECO:0000256" key="9">
    <source>
        <dbReference type="RuleBase" id="RU368017"/>
    </source>
</evidence>
<dbReference type="PANTHER" id="PTHR12733:SF3">
    <property type="entry name" value="ATP SYNTHASE F(0) COMPLEX SUBUNIT B1, MITOCHONDRIAL"/>
    <property type="match status" value="1"/>
</dbReference>
<keyword evidence="2 9" id="KW-0813">Transport</keyword>
<dbReference type="InterPro" id="IPR013837">
    <property type="entry name" value="ATP_synth_F0_suB"/>
</dbReference>
<keyword evidence="4 9" id="KW-0375">Hydrogen ion transport</keyword>
<evidence type="ECO:0000313" key="11">
    <source>
        <dbReference type="Proteomes" id="UP000053097"/>
    </source>
</evidence>
<dbReference type="SUPFAM" id="SSF161060">
    <property type="entry name" value="ATP synthase B chain-like"/>
    <property type="match status" value="1"/>
</dbReference>
<dbReference type="GO" id="GO:0045259">
    <property type="term" value="C:proton-transporting ATP synthase complex"/>
    <property type="evidence" value="ECO:0007669"/>
    <property type="project" value="UniProtKB-KW"/>
</dbReference>
<proteinExistence type="inferred from homology"/>
<dbReference type="OrthoDB" id="10028922at2759"/>
<evidence type="ECO:0000256" key="2">
    <source>
        <dbReference type="ARBA" id="ARBA00022448"/>
    </source>
</evidence>
<keyword evidence="3 9" id="KW-0138">CF(0)</keyword>
<evidence type="ECO:0000256" key="8">
    <source>
        <dbReference type="ARBA" id="ARBA00023136"/>
    </source>
</evidence>
<reference evidence="10 11" key="1">
    <citation type="journal article" date="2014" name="Curr. Biol.">
        <title>The genome of the clonal raider ant Cerapachys biroi.</title>
        <authorList>
            <person name="Oxley P.R."/>
            <person name="Ji L."/>
            <person name="Fetter-Pruneda I."/>
            <person name="McKenzie S.K."/>
            <person name="Li C."/>
            <person name="Hu H."/>
            <person name="Zhang G."/>
            <person name="Kronauer D.J."/>
        </authorList>
    </citation>
    <scope>NUCLEOTIDE SEQUENCE [LARGE SCALE GENOMIC DNA]</scope>
</reference>
<dbReference type="InterPro" id="IPR008688">
    <property type="entry name" value="ATP_synth_Bsub_B/MI25"/>
</dbReference>
<name>A0A026VZJ7_OOCBI</name>
<comment type="similarity">
    <text evidence="1 9">Belongs to the eukaryotic ATPase B chain family.</text>
</comment>
<comment type="subcellular location">
    <subcellularLocation>
        <location evidence="9">Mitochondrion</location>
    </subcellularLocation>
    <subcellularLocation>
        <location evidence="9">Mitochondrion inner membrane</location>
    </subcellularLocation>
</comment>
<evidence type="ECO:0000256" key="5">
    <source>
        <dbReference type="ARBA" id="ARBA00022792"/>
    </source>
</evidence>
<keyword evidence="8 9" id="KW-0472">Membrane</keyword>
<protein>
    <recommendedName>
        <fullName evidence="9">ATP synthase subunit b</fullName>
    </recommendedName>
</protein>
<keyword evidence="5 9" id="KW-0999">Mitochondrion inner membrane</keyword>
<keyword evidence="11" id="KW-1185">Reference proteome</keyword>
<comment type="subunit">
    <text evidence="9">F-type ATPases have 2 components, CF(1) - the catalytic core - and CF(0) - the membrane proton channel. CF(1) and CF(0) have multiple subunits.</text>
</comment>
<dbReference type="GO" id="GO:0005743">
    <property type="term" value="C:mitochondrial inner membrane"/>
    <property type="evidence" value="ECO:0007669"/>
    <property type="project" value="UniProtKB-SubCell"/>
</dbReference>
<evidence type="ECO:0000256" key="3">
    <source>
        <dbReference type="ARBA" id="ARBA00022547"/>
    </source>
</evidence>
<evidence type="ECO:0000256" key="7">
    <source>
        <dbReference type="ARBA" id="ARBA00023128"/>
    </source>
</evidence>
<dbReference type="GO" id="GO:0046933">
    <property type="term" value="F:proton-transporting ATP synthase activity, rotational mechanism"/>
    <property type="evidence" value="ECO:0007669"/>
    <property type="project" value="TreeGrafter"/>
</dbReference>
<evidence type="ECO:0000256" key="1">
    <source>
        <dbReference type="ARBA" id="ARBA00007479"/>
    </source>
</evidence>
<keyword evidence="7 9" id="KW-0496">Mitochondrion</keyword>
<dbReference type="PANTHER" id="PTHR12733">
    <property type="entry name" value="MITOCHONDRIAL ATP SYNTHASE B CHAIN"/>
    <property type="match status" value="1"/>
</dbReference>
<sequence length="434" mass="49743">MEFNENNDIFIQYKNNDMLKQSNKYEEISYLQHYDISSNKSSDVAFETRDSNLQQDLAIWAVQHQVTHSALTALLHRLKKHPCFSHLSSDARSLLKTPRQQEIRTVVPGSYSHFGFSNFIKRILTFSKDNINCVKLAVHIDGLPLSKSSQQPFWPILGSVLPHGEVFIIGIYHGNEKPADANDFLQDFVNEARDICTNGIDVNAQLLPAALSQHVAQSSSTAVTEFSRPKRLIDPSPVRHGFIPEEWFQAFYSKTGASGPYVFAISVGTYLASKELYVMEHEFYNGLSMLILCVTAIKMFGPKVAQFLDKEVDKYSDSLEESRNSEIAEHENLIAHEKKEQWRIEGQKMIMDIKKENIKMQLEATYRERIMQVYQEVKKRLDYQVQIQNLERQIAQKHMVQWIVNGVLKAITPDQEKATLQQCIKDLEALATKA</sequence>
<evidence type="ECO:0000256" key="6">
    <source>
        <dbReference type="ARBA" id="ARBA00023065"/>
    </source>
</evidence>
<dbReference type="Proteomes" id="UP000053097">
    <property type="component" value="Unassembled WGS sequence"/>
</dbReference>
<dbReference type="Pfam" id="PF05405">
    <property type="entry name" value="Mt_ATP-synt_B"/>
    <property type="match status" value="1"/>
</dbReference>
<keyword evidence="6 9" id="KW-0406">Ion transport</keyword>
<dbReference type="AlphaFoldDB" id="A0A026VZJ7"/>
<dbReference type="STRING" id="2015173.A0A026VZJ7"/>
<organism evidence="10 11">
    <name type="scientific">Ooceraea biroi</name>
    <name type="common">Clonal raider ant</name>
    <name type="synonym">Cerapachys biroi</name>
    <dbReference type="NCBI Taxonomy" id="2015173"/>
    <lineage>
        <taxon>Eukaryota</taxon>
        <taxon>Metazoa</taxon>
        <taxon>Ecdysozoa</taxon>
        <taxon>Arthropoda</taxon>
        <taxon>Hexapoda</taxon>
        <taxon>Insecta</taxon>
        <taxon>Pterygota</taxon>
        <taxon>Neoptera</taxon>
        <taxon>Endopterygota</taxon>
        <taxon>Hymenoptera</taxon>
        <taxon>Apocrita</taxon>
        <taxon>Aculeata</taxon>
        <taxon>Formicoidea</taxon>
        <taxon>Formicidae</taxon>
        <taxon>Dorylinae</taxon>
        <taxon>Ooceraea</taxon>
    </lineage>
</organism>
<gene>
    <name evidence="10" type="ORF">X777_13943</name>
</gene>
<evidence type="ECO:0000313" key="10">
    <source>
        <dbReference type="EMBL" id="EZA48299.1"/>
    </source>
</evidence>
<dbReference type="Gene3D" id="1.20.5.2210">
    <property type="match status" value="1"/>
</dbReference>